<proteinExistence type="predicted"/>
<dbReference type="RefSeq" id="WP_240830777.1">
    <property type="nucleotide sequence ID" value="NZ_JAKWBL010000003.1"/>
</dbReference>
<sequence length="148" mass="17353">MKRFISISLVILAGVVLLASCRKRDYHDDIDRREDAYVYEYADEFFTVEFIEDGRFAVLESLDNESFWPDVDERLRGDFGSGRKRIQNITAGFEMNVNVIETNIRTEADAQEAIDYYYYERYGVYPEFAMKNQSLKLQSGRQKIGISR</sequence>
<accession>A0ABS9SL34</accession>
<reference evidence="1 2" key="1">
    <citation type="submission" date="2022-02" db="EMBL/GenBank/DDBJ databases">
        <authorList>
            <person name="Min J."/>
        </authorList>
    </citation>
    <scope>NUCLEOTIDE SEQUENCE [LARGE SCALE GENOMIC DNA]</scope>
    <source>
        <strain evidence="1 2">GR10-1</strain>
    </source>
</reference>
<keyword evidence="2" id="KW-1185">Reference proteome</keyword>
<organism evidence="1 2">
    <name type="scientific">Niabella ginsengisoli</name>
    <dbReference type="NCBI Taxonomy" id="522298"/>
    <lineage>
        <taxon>Bacteria</taxon>
        <taxon>Pseudomonadati</taxon>
        <taxon>Bacteroidota</taxon>
        <taxon>Chitinophagia</taxon>
        <taxon>Chitinophagales</taxon>
        <taxon>Chitinophagaceae</taxon>
        <taxon>Niabella</taxon>
    </lineage>
</organism>
<dbReference type="Proteomes" id="UP001202248">
    <property type="component" value="Unassembled WGS sequence"/>
</dbReference>
<comment type="caution">
    <text evidence="1">The sequence shown here is derived from an EMBL/GenBank/DDBJ whole genome shotgun (WGS) entry which is preliminary data.</text>
</comment>
<dbReference type="PROSITE" id="PS51257">
    <property type="entry name" value="PROKAR_LIPOPROTEIN"/>
    <property type="match status" value="1"/>
</dbReference>
<dbReference type="EMBL" id="JAKWBL010000003">
    <property type="protein sequence ID" value="MCH5599099.1"/>
    <property type="molecule type" value="Genomic_DNA"/>
</dbReference>
<name>A0ABS9SL34_9BACT</name>
<evidence type="ECO:0000313" key="1">
    <source>
        <dbReference type="EMBL" id="MCH5599099.1"/>
    </source>
</evidence>
<gene>
    <name evidence="1" type="ORF">MKP09_14875</name>
</gene>
<protein>
    <submittedName>
        <fullName evidence="1">Uncharacterized protein</fullName>
    </submittedName>
</protein>
<evidence type="ECO:0000313" key="2">
    <source>
        <dbReference type="Proteomes" id="UP001202248"/>
    </source>
</evidence>